<dbReference type="eggNOG" id="COG3349">
    <property type="taxonomic scope" value="Bacteria"/>
</dbReference>
<dbReference type="GO" id="GO:0016491">
    <property type="term" value="F:oxidoreductase activity"/>
    <property type="evidence" value="ECO:0007669"/>
    <property type="project" value="UniProtKB-ARBA"/>
</dbReference>
<dbReference type="SUPFAM" id="SSF51905">
    <property type="entry name" value="FAD/NAD(P)-binding domain"/>
    <property type="match status" value="1"/>
</dbReference>
<dbReference type="HOGENOM" id="CLU_010966_0_0_3"/>
<proteinExistence type="predicted"/>
<dbReference type="STRING" id="272123.Anacy_0442"/>
<dbReference type="PANTHER" id="PTHR43563:SF1">
    <property type="entry name" value="AMINE OXIDASE [FLAVIN-CONTAINING] B"/>
    <property type="match status" value="1"/>
</dbReference>
<dbReference type="EMBL" id="CP003659">
    <property type="protein sequence ID" value="AFZ56042.1"/>
    <property type="molecule type" value="Genomic_DNA"/>
</dbReference>
<dbReference type="eggNOG" id="COG0665">
    <property type="taxonomic scope" value="Bacteria"/>
</dbReference>
<dbReference type="PANTHER" id="PTHR43563">
    <property type="entry name" value="AMINE OXIDASE"/>
    <property type="match status" value="1"/>
</dbReference>
<sequence>MSKIPNQKKIAILGGGMASLTTAIELTNQPDWQEKYDITLYQMGWRLGGKGASGRNINAQNRIEEHGLHIFMGSYENTFKVMRQCYEELGRSPKMPLATWQDAFKPHNFIVVPEYINKQWIPWPFDFPVNDSLPGEGNEVPSIWGHMCLLIEFMVNQFQSSSYSLNTLVNDEEPCPQINEIPTWLTSLLKEMEIEWDTRILPSEISFLYIAQKLVQKIPQEPSQHQAVQHQALLWLLEKFKNWLFESFEEIIETHHKFRRLWIIVDLAYTIVRGVIIDGLLFNGLDVIDNYDIQEWLAKHGATKHSINSPLVRGLYDLVFGYENGNVERPNLAAGIGLRFSLRMQLSYKGAFFWKMQAGMGDTIFAPLYEVLKQRGVKFKFFHRVKNLELDENQNAIAKIQISRQVTLQNDVYNPLISVKDLPCWPSTPLYDQIVEGEELKAKNINLESAWTHWTDVEEITLSAGEDFDLVVLGISLGALKHICPELIQARQEWQEMVEKVKTVQTQALQIWLKPDLKNLGWIMPSPVVDAYAHPFNTWADMSHLNIQESWHSEHFPGSIAYFCGPLADTEKITHFADHEFPDKEMNRVKEEAINWFKENIPILWPKITSVQNSQEIDWNLLLDPKEGNGLERFDSQFWRANIEPSERYVLSLKGTTQYRLKPDQSGFENLYLAGDWTRNGINIGSIEATVTSGMLASRAISGYPQKIAGESDI</sequence>
<evidence type="ECO:0000313" key="1">
    <source>
        <dbReference type="EMBL" id="AFZ56042.1"/>
    </source>
</evidence>
<dbReference type="PATRIC" id="fig|272123.3.peg.479"/>
<dbReference type="Gene3D" id="3.50.50.60">
    <property type="entry name" value="FAD/NAD(P)-binding domain"/>
    <property type="match status" value="1"/>
</dbReference>
<dbReference type="Pfam" id="PF13450">
    <property type="entry name" value="NAD_binding_8"/>
    <property type="match status" value="1"/>
</dbReference>
<dbReference type="KEGG" id="acy:Anacy_0442"/>
<accession>K9ZBQ4</accession>
<dbReference type="InterPro" id="IPR050703">
    <property type="entry name" value="Flavin_MAO"/>
</dbReference>
<dbReference type="AlphaFoldDB" id="K9ZBQ4"/>
<protein>
    <submittedName>
        <fullName evidence="1">FAD dependent oxidoreductase</fullName>
    </submittedName>
</protein>
<organism evidence="1 2">
    <name type="scientific">Anabaena cylindrica (strain ATCC 27899 / PCC 7122)</name>
    <dbReference type="NCBI Taxonomy" id="272123"/>
    <lineage>
        <taxon>Bacteria</taxon>
        <taxon>Bacillati</taxon>
        <taxon>Cyanobacteriota</taxon>
        <taxon>Cyanophyceae</taxon>
        <taxon>Nostocales</taxon>
        <taxon>Nostocaceae</taxon>
        <taxon>Anabaena</taxon>
    </lineage>
</organism>
<dbReference type="RefSeq" id="WP_015212697.1">
    <property type="nucleotide sequence ID" value="NC_019771.1"/>
</dbReference>
<name>K9ZBQ4_ANACC</name>
<dbReference type="InterPro" id="IPR036188">
    <property type="entry name" value="FAD/NAD-bd_sf"/>
</dbReference>
<keyword evidence="2" id="KW-1185">Reference proteome</keyword>
<evidence type="ECO:0000313" key="2">
    <source>
        <dbReference type="Proteomes" id="UP000010474"/>
    </source>
</evidence>
<gene>
    <name evidence="1" type="ordered locus">Anacy_0442</name>
</gene>
<dbReference type="OrthoDB" id="220163at2"/>
<dbReference type="Proteomes" id="UP000010474">
    <property type="component" value="Chromosome"/>
</dbReference>
<reference evidence="2" key="1">
    <citation type="journal article" date="2013" name="Proc. Natl. Acad. Sci. U.S.A.">
        <title>Improving the coverage of the cyanobacterial phylum using diversity-driven genome sequencing.</title>
        <authorList>
            <person name="Shih P.M."/>
            <person name="Wu D."/>
            <person name="Latifi A."/>
            <person name="Axen S.D."/>
            <person name="Fewer D.P."/>
            <person name="Talla E."/>
            <person name="Calteau A."/>
            <person name="Cai F."/>
            <person name="Tandeau de Marsac N."/>
            <person name="Rippka R."/>
            <person name="Herdman M."/>
            <person name="Sivonen K."/>
            <person name="Coursin T."/>
            <person name="Laurent T."/>
            <person name="Goodwin L."/>
            <person name="Nolan M."/>
            <person name="Davenport K.W."/>
            <person name="Han C.S."/>
            <person name="Rubin E.M."/>
            <person name="Eisen J.A."/>
            <person name="Woyke T."/>
            <person name="Gugger M."/>
            <person name="Kerfeld C.A."/>
        </authorList>
    </citation>
    <scope>NUCLEOTIDE SEQUENCE [LARGE SCALE GENOMIC DNA]</scope>
    <source>
        <strain evidence="2">ATCC 27899 / PCC 7122</strain>
    </source>
</reference>